<dbReference type="AlphaFoldDB" id="A0A5C2S3U0"/>
<gene>
    <name evidence="2" type="ORF">L227DRAFT_225125</name>
</gene>
<accession>A0A5C2S3U0</accession>
<keyword evidence="1" id="KW-0812">Transmembrane</keyword>
<evidence type="ECO:0000256" key="1">
    <source>
        <dbReference type="SAM" id="Phobius"/>
    </source>
</evidence>
<keyword evidence="1" id="KW-0472">Membrane</keyword>
<organism evidence="2 3">
    <name type="scientific">Lentinus tigrinus ALCF2SS1-6</name>
    <dbReference type="NCBI Taxonomy" id="1328759"/>
    <lineage>
        <taxon>Eukaryota</taxon>
        <taxon>Fungi</taxon>
        <taxon>Dikarya</taxon>
        <taxon>Basidiomycota</taxon>
        <taxon>Agaricomycotina</taxon>
        <taxon>Agaricomycetes</taxon>
        <taxon>Polyporales</taxon>
        <taxon>Polyporaceae</taxon>
        <taxon>Lentinus</taxon>
    </lineage>
</organism>
<dbReference type="Proteomes" id="UP000313359">
    <property type="component" value="Unassembled WGS sequence"/>
</dbReference>
<evidence type="ECO:0000313" key="3">
    <source>
        <dbReference type="Proteomes" id="UP000313359"/>
    </source>
</evidence>
<keyword evidence="3" id="KW-1185">Reference proteome</keyword>
<reference evidence="2" key="1">
    <citation type="journal article" date="2018" name="Genome Biol. Evol.">
        <title>Genomics and development of Lentinus tigrinus, a white-rot wood-decaying mushroom with dimorphic fruiting bodies.</title>
        <authorList>
            <person name="Wu B."/>
            <person name="Xu Z."/>
            <person name="Knudson A."/>
            <person name="Carlson A."/>
            <person name="Chen N."/>
            <person name="Kovaka S."/>
            <person name="LaButti K."/>
            <person name="Lipzen A."/>
            <person name="Pennachio C."/>
            <person name="Riley R."/>
            <person name="Schakwitz W."/>
            <person name="Umezawa K."/>
            <person name="Ohm R.A."/>
            <person name="Grigoriev I.V."/>
            <person name="Nagy L.G."/>
            <person name="Gibbons J."/>
            <person name="Hibbett D."/>
        </authorList>
    </citation>
    <scope>NUCLEOTIDE SEQUENCE [LARGE SCALE GENOMIC DNA]</scope>
    <source>
        <strain evidence="2">ALCF2SS1-6</strain>
    </source>
</reference>
<protein>
    <submittedName>
        <fullName evidence="2">Uncharacterized protein</fullName>
    </submittedName>
</protein>
<proteinExistence type="predicted"/>
<keyword evidence="1" id="KW-1133">Transmembrane helix</keyword>
<dbReference type="EMBL" id="ML122280">
    <property type="protein sequence ID" value="RPD57514.1"/>
    <property type="molecule type" value="Genomic_DNA"/>
</dbReference>
<feature type="transmembrane region" description="Helical" evidence="1">
    <location>
        <begin position="95"/>
        <end position="117"/>
    </location>
</feature>
<evidence type="ECO:0000313" key="2">
    <source>
        <dbReference type="EMBL" id="RPD57514.1"/>
    </source>
</evidence>
<name>A0A5C2S3U0_9APHY</name>
<sequence length="229" mass="25541">MFVRDKQKFARREFQTNMQRAVTQCCSPSRSFAYPHVRALSINICLLCCIFSTRTSRNPVPLHACIPSSFRFPSSSVPDPHCIPARILTIPVFRVSYILILFFIFTPPLAVLCSSLHPSITASPHCPLLHCPPCPLPGSPPAARCKTWIVIPYPRRPVVIPIPSLRIYRTSPMLPYHPSPCVTRSSTAFLLRCRSCSLLTRGRTGVRAAAACYPFLLVVGRDVEAKRPA</sequence>